<reference evidence="1" key="1">
    <citation type="submission" date="2006-10" db="EMBL/GenBank/DDBJ databases">
        <authorList>
            <person name="Amadeo P."/>
            <person name="Zhao Q."/>
            <person name="Wortman J."/>
            <person name="Fraser-Liggett C."/>
            <person name="Carlton J."/>
        </authorList>
    </citation>
    <scope>NUCLEOTIDE SEQUENCE</scope>
    <source>
        <strain evidence="1">G3</strain>
    </source>
</reference>
<name>A2EHU9_TRIV3</name>
<accession>A2EHU9</accession>
<gene>
    <name evidence="1" type="ORF">TVAG_000730</name>
</gene>
<evidence type="ECO:0000313" key="1">
    <source>
        <dbReference type="EMBL" id="EAY07789.1"/>
    </source>
</evidence>
<keyword evidence="2" id="KW-1185">Reference proteome</keyword>
<dbReference type="EMBL" id="DS113392">
    <property type="protein sequence ID" value="EAY07789.1"/>
    <property type="molecule type" value="Genomic_DNA"/>
</dbReference>
<dbReference type="AlphaFoldDB" id="A2EHU9"/>
<sequence length="125" mass="14955">MDRKDVTITASGDQVRDIRLKRRIYNVEDEYHDAEGYVLKLDFEDTQPVNMMYLPEQDNGPWVDPNRVPPWCRKEKARDKRMWRQLHYTVKTSNIYGGPFFEKIPEVKSYVPKSQQTQEKTEESK</sequence>
<protein>
    <submittedName>
        <fullName evidence="1">Uncharacterized protein</fullName>
    </submittedName>
</protein>
<evidence type="ECO:0000313" key="2">
    <source>
        <dbReference type="Proteomes" id="UP000001542"/>
    </source>
</evidence>
<dbReference type="InParanoid" id="A2EHU9"/>
<organism evidence="1 2">
    <name type="scientific">Trichomonas vaginalis (strain ATCC PRA-98 / G3)</name>
    <dbReference type="NCBI Taxonomy" id="412133"/>
    <lineage>
        <taxon>Eukaryota</taxon>
        <taxon>Metamonada</taxon>
        <taxon>Parabasalia</taxon>
        <taxon>Trichomonadida</taxon>
        <taxon>Trichomonadidae</taxon>
        <taxon>Trichomonas</taxon>
    </lineage>
</organism>
<dbReference type="RefSeq" id="XP_001320012.1">
    <property type="nucleotide sequence ID" value="XM_001319977.1"/>
</dbReference>
<dbReference type="VEuPathDB" id="TrichDB:TVAGG3_0076890"/>
<dbReference type="Proteomes" id="UP000001542">
    <property type="component" value="Unassembled WGS sequence"/>
</dbReference>
<dbReference type="KEGG" id="tva:4765684"/>
<reference evidence="1" key="2">
    <citation type="journal article" date="2007" name="Science">
        <title>Draft genome sequence of the sexually transmitted pathogen Trichomonas vaginalis.</title>
        <authorList>
            <person name="Carlton J.M."/>
            <person name="Hirt R.P."/>
            <person name="Silva J.C."/>
            <person name="Delcher A.L."/>
            <person name="Schatz M."/>
            <person name="Zhao Q."/>
            <person name="Wortman J.R."/>
            <person name="Bidwell S.L."/>
            <person name="Alsmark U.C.M."/>
            <person name="Besteiro S."/>
            <person name="Sicheritz-Ponten T."/>
            <person name="Noel C.J."/>
            <person name="Dacks J.B."/>
            <person name="Foster P.G."/>
            <person name="Simillion C."/>
            <person name="Van de Peer Y."/>
            <person name="Miranda-Saavedra D."/>
            <person name="Barton G.J."/>
            <person name="Westrop G.D."/>
            <person name="Mueller S."/>
            <person name="Dessi D."/>
            <person name="Fiori P.L."/>
            <person name="Ren Q."/>
            <person name="Paulsen I."/>
            <person name="Zhang H."/>
            <person name="Bastida-Corcuera F.D."/>
            <person name="Simoes-Barbosa A."/>
            <person name="Brown M.T."/>
            <person name="Hayes R.D."/>
            <person name="Mukherjee M."/>
            <person name="Okumura C.Y."/>
            <person name="Schneider R."/>
            <person name="Smith A.J."/>
            <person name="Vanacova S."/>
            <person name="Villalvazo M."/>
            <person name="Haas B.J."/>
            <person name="Pertea M."/>
            <person name="Feldblyum T.V."/>
            <person name="Utterback T.R."/>
            <person name="Shu C.L."/>
            <person name="Osoegawa K."/>
            <person name="de Jong P.J."/>
            <person name="Hrdy I."/>
            <person name="Horvathova L."/>
            <person name="Zubacova Z."/>
            <person name="Dolezal P."/>
            <person name="Malik S.B."/>
            <person name="Logsdon J.M. Jr."/>
            <person name="Henze K."/>
            <person name="Gupta A."/>
            <person name="Wang C.C."/>
            <person name="Dunne R.L."/>
            <person name="Upcroft J.A."/>
            <person name="Upcroft P."/>
            <person name="White O."/>
            <person name="Salzberg S.L."/>
            <person name="Tang P."/>
            <person name="Chiu C.-H."/>
            <person name="Lee Y.-S."/>
            <person name="Embley T.M."/>
            <person name="Coombs G.H."/>
            <person name="Mottram J.C."/>
            <person name="Tachezy J."/>
            <person name="Fraser-Liggett C.M."/>
            <person name="Johnson P.J."/>
        </authorList>
    </citation>
    <scope>NUCLEOTIDE SEQUENCE [LARGE SCALE GENOMIC DNA]</scope>
    <source>
        <strain evidence="1">G3</strain>
    </source>
</reference>
<dbReference type="VEuPathDB" id="TrichDB:TVAG_000730"/>
<proteinExistence type="predicted"/>